<dbReference type="EMBL" id="VSRR010144900">
    <property type="protein sequence ID" value="MPD05199.1"/>
    <property type="molecule type" value="Genomic_DNA"/>
</dbReference>
<evidence type="ECO:0000313" key="2">
    <source>
        <dbReference type="Proteomes" id="UP000324222"/>
    </source>
</evidence>
<evidence type="ECO:0000313" key="1">
    <source>
        <dbReference type="EMBL" id="MPD05199.1"/>
    </source>
</evidence>
<name>A0A5B7KJ61_PORTR</name>
<gene>
    <name evidence="1" type="ORF">E2C01_100930</name>
</gene>
<dbReference type="AlphaFoldDB" id="A0A5B7KJ61"/>
<sequence length="73" mass="8524">MSPREAGGGIPYSSPFLPPSLTPPCQWRRVTSLFWRVVFRREGESEMEKEKEEEEEEEEVVVVVVRATWERKG</sequence>
<protein>
    <submittedName>
        <fullName evidence="1">Uncharacterized protein</fullName>
    </submittedName>
</protein>
<dbReference type="Proteomes" id="UP000324222">
    <property type="component" value="Unassembled WGS sequence"/>
</dbReference>
<reference evidence="1 2" key="1">
    <citation type="submission" date="2019-05" db="EMBL/GenBank/DDBJ databases">
        <title>Another draft genome of Portunus trituberculatus and its Hox gene families provides insights of decapod evolution.</title>
        <authorList>
            <person name="Jeong J.-H."/>
            <person name="Song I."/>
            <person name="Kim S."/>
            <person name="Choi T."/>
            <person name="Kim D."/>
            <person name="Ryu S."/>
            <person name="Kim W."/>
        </authorList>
    </citation>
    <scope>NUCLEOTIDE SEQUENCE [LARGE SCALE GENOMIC DNA]</scope>
    <source>
        <tissue evidence="1">Muscle</tissue>
    </source>
</reference>
<comment type="caution">
    <text evidence="1">The sequence shown here is derived from an EMBL/GenBank/DDBJ whole genome shotgun (WGS) entry which is preliminary data.</text>
</comment>
<proteinExistence type="predicted"/>
<organism evidence="1 2">
    <name type="scientific">Portunus trituberculatus</name>
    <name type="common">Swimming crab</name>
    <name type="synonym">Neptunus trituberculatus</name>
    <dbReference type="NCBI Taxonomy" id="210409"/>
    <lineage>
        <taxon>Eukaryota</taxon>
        <taxon>Metazoa</taxon>
        <taxon>Ecdysozoa</taxon>
        <taxon>Arthropoda</taxon>
        <taxon>Crustacea</taxon>
        <taxon>Multicrustacea</taxon>
        <taxon>Malacostraca</taxon>
        <taxon>Eumalacostraca</taxon>
        <taxon>Eucarida</taxon>
        <taxon>Decapoda</taxon>
        <taxon>Pleocyemata</taxon>
        <taxon>Brachyura</taxon>
        <taxon>Eubrachyura</taxon>
        <taxon>Portunoidea</taxon>
        <taxon>Portunidae</taxon>
        <taxon>Portuninae</taxon>
        <taxon>Portunus</taxon>
    </lineage>
</organism>
<accession>A0A5B7KJ61</accession>
<keyword evidence="2" id="KW-1185">Reference proteome</keyword>